<evidence type="ECO:0000256" key="2">
    <source>
        <dbReference type="ARBA" id="ARBA00010792"/>
    </source>
</evidence>
<evidence type="ECO:0000313" key="11">
    <source>
        <dbReference type="Proteomes" id="UP001614394"/>
    </source>
</evidence>
<dbReference type="Pfam" id="PF09335">
    <property type="entry name" value="VTT_dom"/>
    <property type="match status" value="1"/>
</dbReference>
<dbReference type="Proteomes" id="UP001614394">
    <property type="component" value="Unassembled WGS sequence"/>
</dbReference>
<sequence>MPLSLATPLLDAVPQAAPLAVNVLDAHDLLATFGAIGIAVVLFAETGLLIGFFLPGDSLLFTAGLLCVPGASDVVHLSLWQVLLAAAAGALAGAQTGYWIGRRGGPPLLARIRNPHLHDGVGRAAELLERYGHAKAVVLARFVPVVRTVLNPMAGVLNVPARTFTLWQIIGGLVWSVGLVLGGYALGSSVPHVDKYLLPMVALIVIVSLTPLALELYRSRGRVKAAGAAAGGGTGTGTSATGSGVGPAADAPESL</sequence>
<evidence type="ECO:0000259" key="9">
    <source>
        <dbReference type="Pfam" id="PF09335"/>
    </source>
</evidence>
<name>A0ABW8CEF5_9ACTN</name>
<gene>
    <name evidence="10" type="ORF">ACIGXA_30390</name>
</gene>
<comment type="similarity">
    <text evidence="2 7">Belongs to the DedA family.</text>
</comment>
<evidence type="ECO:0000256" key="8">
    <source>
        <dbReference type="SAM" id="MobiDB-lite"/>
    </source>
</evidence>
<feature type="transmembrane region" description="Helical" evidence="7">
    <location>
        <begin position="51"/>
        <end position="72"/>
    </location>
</feature>
<keyword evidence="11" id="KW-1185">Reference proteome</keyword>
<evidence type="ECO:0000313" key="10">
    <source>
        <dbReference type="EMBL" id="MFI9104833.1"/>
    </source>
</evidence>
<keyword evidence="3 7" id="KW-1003">Cell membrane</keyword>
<dbReference type="RefSeq" id="WP_399655455.1">
    <property type="nucleotide sequence ID" value="NZ_JBITYG010000010.1"/>
</dbReference>
<evidence type="ECO:0000256" key="7">
    <source>
        <dbReference type="RuleBase" id="RU367016"/>
    </source>
</evidence>
<dbReference type="InterPro" id="IPR032818">
    <property type="entry name" value="DedA-like"/>
</dbReference>
<dbReference type="PANTHER" id="PTHR30353">
    <property type="entry name" value="INNER MEMBRANE PROTEIN DEDA-RELATED"/>
    <property type="match status" value="1"/>
</dbReference>
<dbReference type="EMBL" id="JBITYG010000010">
    <property type="protein sequence ID" value="MFI9104833.1"/>
    <property type="molecule type" value="Genomic_DNA"/>
</dbReference>
<feature type="compositionally biased region" description="Low complexity" evidence="8">
    <location>
        <begin position="237"/>
        <end position="249"/>
    </location>
</feature>
<organism evidence="10 11">
    <name type="scientific">Streptomyces fildesensis</name>
    <dbReference type="NCBI Taxonomy" id="375757"/>
    <lineage>
        <taxon>Bacteria</taxon>
        <taxon>Bacillati</taxon>
        <taxon>Actinomycetota</taxon>
        <taxon>Actinomycetes</taxon>
        <taxon>Kitasatosporales</taxon>
        <taxon>Streptomycetaceae</taxon>
        <taxon>Streptomyces</taxon>
    </lineage>
</organism>
<comment type="subcellular location">
    <subcellularLocation>
        <location evidence="1 7">Cell membrane</location>
        <topology evidence="1 7">Multi-pass membrane protein</topology>
    </subcellularLocation>
</comment>
<feature type="transmembrane region" description="Helical" evidence="7">
    <location>
        <begin position="78"/>
        <end position="101"/>
    </location>
</feature>
<proteinExistence type="inferred from homology"/>
<feature type="transmembrane region" description="Helical" evidence="7">
    <location>
        <begin position="26"/>
        <end position="44"/>
    </location>
</feature>
<feature type="region of interest" description="Disordered" evidence="8">
    <location>
        <begin position="227"/>
        <end position="255"/>
    </location>
</feature>
<evidence type="ECO:0000256" key="3">
    <source>
        <dbReference type="ARBA" id="ARBA00022475"/>
    </source>
</evidence>
<feature type="domain" description="VTT" evidence="9">
    <location>
        <begin position="54"/>
        <end position="184"/>
    </location>
</feature>
<accession>A0ABW8CEF5</accession>
<dbReference type="InterPro" id="IPR032816">
    <property type="entry name" value="VTT_dom"/>
</dbReference>
<feature type="transmembrane region" description="Helical" evidence="7">
    <location>
        <begin position="164"/>
        <end position="184"/>
    </location>
</feature>
<evidence type="ECO:0000256" key="4">
    <source>
        <dbReference type="ARBA" id="ARBA00022692"/>
    </source>
</evidence>
<evidence type="ECO:0000256" key="5">
    <source>
        <dbReference type="ARBA" id="ARBA00022989"/>
    </source>
</evidence>
<evidence type="ECO:0000256" key="6">
    <source>
        <dbReference type="ARBA" id="ARBA00023136"/>
    </source>
</evidence>
<comment type="caution">
    <text evidence="10">The sequence shown here is derived from an EMBL/GenBank/DDBJ whole genome shotgun (WGS) entry which is preliminary data.</text>
</comment>
<keyword evidence="6 7" id="KW-0472">Membrane</keyword>
<protein>
    <submittedName>
        <fullName evidence="10">DedA family protein</fullName>
    </submittedName>
</protein>
<feature type="transmembrane region" description="Helical" evidence="7">
    <location>
        <begin position="196"/>
        <end position="214"/>
    </location>
</feature>
<reference evidence="10 11" key="1">
    <citation type="submission" date="2024-10" db="EMBL/GenBank/DDBJ databases">
        <title>The Natural Products Discovery Center: Release of the First 8490 Sequenced Strains for Exploring Actinobacteria Biosynthetic Diversity.</title>
        <authorList>
            <person name="Kalkreuter E."/>
            <person name="Kautsar S.A."/>
            <person name="Yang D."/>
            <person name="Bader C.D."/>
            <person name="Teijaro C.N."/>
            <person name="Fluegel L."/>
            <person name="Davis C.M."/>
            <person name="Simpson J.R."/>
            <person name="Lauterbach L."/>
            <person name="Steele A.D."/>
            <person name="Gui C."/>
            <person name="Meng S."/>
            <person name="Li G."/>
            <person name="Viehrig K."/>
            <person name="Ye F."/>
            <person name="Su P."/>
            <person name="Kiefer A.F."/>
            <person name="Nichols A."/>
            <person name="Cepeda A.J."/>
            <person name="Yan W."/>
            <person name="Fan B."/>
            <person name="Jiang Y."/>
            <person name="Adhikari A."/>
            <person name="Zheng C.-J."/>
            <person name="Schuster L."/>
            <person name="Cowan T.M."/>
            <person name="Smanski M.J."/>
            <person name="Chevrette M.G."/>
            <person name="De Carvalho L.P.S."/>
            <person name="Shen B."/>
        </authorList>
    </citation>
    <scope>NUCLEOTIDE SEQUENCE [LARGE SCALE GENOMIC DNA]</scope>
    <source>
        <strain evidence="10 11">NPDC053399</strain>
    </source>
</reference>
<dbReference type="PANTHER" id="PTHR30353:SF0">
    <property type="entry name" value="TRANSMEMBRANE PROTEIN"/>
    <property type="match status" value="1"/>
</dbReference>
<keyword evidence="5 7" id="KW-1133">Transmembrane helix</keyword>
<keyword evidence="4 7" id="KW-0812">Transmembrane</keyword>
<evidence type="ECO:0000256" key="1">
    <source>
        <dbReference type="ARBA" id="ARBA00004651"/>
    </source>
</evidence>